<evidence type="ECO:0000313" key="1">
    <source>
        <dbReference type="EMBL" id="KPE52842.1"/>
    </source>
</evidence>
<dbReference type="OrthoDB" id="3483256at2"/>
<dbReference type="EMBL" id="LJOD01000001">
    <property type="protein sequence ID" value="KPE52842.1"/>
    <property type="molecule type" value="Genomic_DNA"/>
</dbReference>
<reference evidence="1 2" key="1">
    <citation type="journal article" date="2015" name="Genom Data">
        <title>Draft genome sequence of a multidrug-resistant Chryseobacterium indologenes isolate from Malaysia.</title>
        <authorList>
            <person name="Yu C.Y."/>
            <person name="Ang G.Y."/>
            <person name="Cheng H.J."/>
            <person name="Cheong Y.M."/>
            <person name="Yin W.F."/>
            <person name="Chan K.G."/>
        </authorList>
    </citation>
    <scope>NUCLEOTIDE SEQUENCE [LARGE SCALE GENOMIC DNA]</scope>
    <source>
        <strain evidence="1 2">CI_885</strain>
    </source>
</reference>
<dbReference type="PATRIC" id="fig|253.9.peg.478"/>
<evidence type="ECO:0000313" key="2">
    <source>
        <dbReference type="Proteomes" id="UP000037953"/>
    </source>
</evidence>
<gene>
    <name evidence="1" type="ORF">AOB46_02270</name>
</gene>
<dbReference type="RefSeq" id="WP_062696409.1">
    <property type="nucleotide sequence ID" value="NZ_LJOD01000001.1"/>
</dbReference>
<comment type="caution">
    <text evidence="1">The sequence shown here is derived from an EMBL/GenBank/DDBJ whole genome shotgun (WGS) entry which is preliminary data.</text>
</comment>
<dbReference type="AlphaFoldDB" id="A0A0N0IY71"/>
<organism evidence="1 2">
    <name type="scientific">Chryseobacterium indologenes</name>
    <name type="common">Flavobacterium indologenes</name>
    <dbReference type="NCBI Taxonomy" id="253"/>
    <lineage>
        <taxon>Bacteria</taxon>
        <taxon>Pseudomonadati</taxon>
        <taxon>Bacteroidota</taxon>
        <taxon>Flavobacteriia</taxon>
        <taxon>Flavobacteriales</taxon>
        <taxon>Weeksellaceae</taxon>
        <taxon>Chryseobacterium group</taxon>
        <taxon>Chryseobacterium</taxon>
    </lineage>
</organism>
<reference evidence="2" key="2">
    <citation type="submission" date="2015-09" db="EMBL/GenBank/DDBJ databases">
        <title>Draft genome sequence of a multidrug-resistant Chryseobacterium indologenes isolate from Malaysia.</title>
        <authorList>
            <person name="Yu C.Y."/>
            <person name="Ang G.Y."/>
            <person name="Chan K.-G."/>
        </authorList>
    </citation>
    <scope>NUCLEOTIDE SEQUENCE [LARGE SCALE GENOMIC DNA]</scope>
    <source>
        <strain evidence="2">CI_885</strain>
    </source>
</reference>
<proteinExistence type="predicted"/>
<sequence length="178" mass="20978">MEEIKKQLDQLSGSNRKYYEFEFSKLNEEEKRRLEELVQRMVQSGARKPLDWAWSEFREGIPQWARFMILKEMYLSAHDVAGNIDAAEEFNPEMSRNYDEMGSVIGTEKLHQFLTGYAKGMLYNMLGIFDEGNFDYESNDSWILMTQNRKTDEPGKPISGLHEDFLEFEEQIEIPPQI</sequence>
<accession>A0A0N0IY71</accession>
<protein>
    <submittedName>
        <fullName evidence="1">Uncharacterized protein</fullName>
    </submittedName>
</protein>
<name>A0A0N0IY71_CHRID</name>
<dbReference type="Proteomes" id="UP000037953">
    <property type="component" value="Unassembled WGS sequence"/>
</dbReference>